<protein>
    <submittedName>
        <fullName evidence="2">Syndecan 4</fullName>
    </submittedName>
</protein>
<reference evidence="2" key="2">
    <citation type="submission" date="2025-09" db="UniProtKB">
        <authorList>
            <consortium name="Ensembl"/>
        </authorList>
    </citation>
    <scope>IDENTIFICATION</scope>
</reference>
<feature type="region of interest" description="Disordered" evidence="1">
    <location>
        <begin position="42"/>
        <end position="78"/>
    </location>
</feature>
<gene>
    <name evidence="2" type="primary">SDC4</name>
</gene>
<evidence type="ECO:0000256" key="1">
    <source>
        <dbReference type="SAM" id="MobiDB-lite"/>
    </source>
</evidence>
<accession>A0A8C0U568</accession>
<keyword evidence="3" id="KW-1185">Reference proteome</keyword>
<dbReference type="AlphaFoldDB" id="A0A8C0U568"/>
<organism evidence="2 3">
    <name type="scientific">Cyanistes caeruleus</name>
    <name type="common">Eurasian blue tit</name>
    <name type="synonym">Parus caeruleus</name>
    <dbReference type="NCBI Taxonomy" id="156563"/>
    <lineage>
        <taxon>Eukaryota</taxon>
        <taxon>Metazoa</taxon>
        <taxon>Chordata</taxon>
        <taxon>Craniata</taxon>
        <taxon>Vertebrata</taxon>
        <taxon>Euteleostomi</taxon>
        <taxon>Archelosauria</taxon>
        <taxon>Archosauria</taxon>
        <taxon>Dinosauria</taxon>
        <taxon>Saurischia</taxon>
        <taxon>Theropoda</taxon>
        <taxon>Coelurosauria</taxon>
        <taxon>Aves</taxon>
        <taxon>Neognathae</taxon>
        <taxon>Neoaves</taxon>
        <taxon>Telluraves</taxon>
        <taxon>Australaves</taxon>
        <taxon>Passeriformes</taxon>
        <taxon>Paridae</taxon>
        <taxon>Cyanistes</taxon>
    </lineage>
</organism>
<dbReference type="Ensembl" id="ENSCCET00000004182.1">
    <property type="protein sequence ID" value="ENSCCEP00000002542.1"/>
    <property type="gene ID" value="ENSCCEG00000002817.1"/>
</dbReference>
<reference evidence="2" key="1">
    <citation type="submission" date="2025-08" db="UniProtKB">
        <authorList>
            <consortium name="Ensembl"/>
        </authorList>
    </citation>
    <scope>IDENTIFICATION</scope>
</reference>
<dbReference type="Proteomes" id="UP000694410">
    <property type="component" value="Unplaced"/>
</dbReference>
<name>A0A8C0U568_CYACU</name>
<sequence>MCSGSEPSVKCFWRVVSFLTHLHPHVQVRETETMDAGWLDYPASGDLPDDEDIGEFRPHLTSDGLDLDETSGSGDYPDSEDGLYLSTVDTPVISDNYIPGDTGRKIEGEKKNTMVDNEIIPDKAVPVEENLSNKISMASTANSSIFERTEVLTGNAPPCPGKSLILKIKMVSVVPCFSGEQLPADRGMSCFTSVATCSGVASASQSLHNSRACCCLCWDKQLVFEPASCLLA</sequence>
<evidence type="ECO:0000313" key="2">
    <source>
        <dbReference type="Ensembl" id="ENSCCEP00000002542.1"/>
    </source>
</evidence>
<proteinExistence type="predicted"/>
<evidence type="ECO:0000313" key="3">
    <source>
        <dbReference type="Proteomes" id="UP000694410"/>
    </source>
</evidence>